<dbReference type="InterPro" id="IPR041489">
    <property type="entry name" value="PDZ_6"/>
</dbReference>
<evidence type="ECO:0000256" key="1">
    <source>
        <dbReference type="ARBA" id="ARBA00009179"/>
    </source>
</evidence>
<dbReference type="EMBL" id="QKZK01000015">
    <property type="protein sequence ID" value="PZX15910.1"/>
    <property type="molecule type" value="Genomic_DNA"/>
</dbReference>
<dbReference type="Proteomes" id="UP000249239">
    <property type="component" value="Unassembled WGS sequence"/>
</dbReference>
<keyword evidence="6" id="KW-0472">Membrane</keyword>
<dbReference type="SMART" id="SM00228">
    <property type="entry name" value="PDZ"/>
    <property type="match status" value="1"/>
</dbReference>
<keyword evidence="2 5" id="KW-0645">Protease</keyword>
<keyword evidence="6" id="KW-1133">Transmembrane helix</keyword>
<keyword evidence="3 5" id="KW-0378">Hydrolase</keyword>
<feature type="transmembrane region" description="Helical" evidence="6">
    <location>
        <begin position="28"/>
        <end position="47"/>
    </location>
</feature>
<evidence type="ECO:0000256" key="2">
    <source>
        <dbReference type="ARBA" id="ARBA00022670"/>
    </source>
</evidence>
<dbReference type="PANTHER" id="PTHR32060:SF30">
    <property type="entry name" value="CARBOXY-TERMINAL PROCESSING PROTEASE CTPA"/>
    <property type="match status" value="1"/>
</dbReference>
<dbReference type="SUPFAM" id="SSF52096">
    <property type="entry name" value="ClpP/crotonase"/>
    <property type="match status" value="1"/>
</dbReference>
<comment type="similarity">
    <text evidence="1 5">Belongs to the peptidase S41A family.</text>
</comment>
<dbReference type="GO" id="GO:0004175">
    <property type="term" value="F:endopeptidase activity"/>
    <property type="evidence" value="ECO:0007669"/>
    <property type="project" value="TreeGrafter"/>
</dbReference>
<keyword evidence="6" id="KW-0812">Transmembrane</keyword>
<evidence type="ECO:0000256" key="6">
    <source>
        <dbReference type="SAM" id="Phobius"/>
    </source>
</evidence>
<dbReference type="InterPro" id="IPR004447">
    <property type="entry name" value="Peptidase_S41A"/>
</dbReference>
<proteinExistence type="inferred from homology"/>
<evidence type="ECO:0000313" key="9">
    <source>
        <dbReference type="Proteomes" id="UP000249239"/>
    </source>
</evidence>
<dbReference type="SUPFAM" id="SSF50156">
    <property type="entry name" value="PDZ domain-like"/>
    <property type="match status" value="1"/>
</dbReference>
<name>A0A2W7N757_9BACT</name>
<keyword evidence="9" id="KW-1185">Reference proteome</keyword>
<organism evidence="8 9">
    <name type="scientific">Breznakibacter xylanolyticus</name>
    <dbReference type="NCBI Taxonomy" id="990"/>
    <lineage>
        <taxon>Bacteria</taxon>
        <taxon>Pseudomonadati</taxon>
        <taxon>Bacteroidota</taxon>
        <taxon>Bacteroidia</taxon>
        <taxon>Marinilabiliales</taxon>
        <taxon>Marinilabiliaceae</taxon>
        <taxon>Breznakibacter</taxon>
    </lineage>
</organism>
<feature type="domain" description="PDZ" evidence="7">
    <location>
        <begin position="110"/>
        <end position="190"/>
    </location>
</feature>
<dbReference type="SMART" id="SM00245">
    <property type="entry name" value="TSPc"/>
    <property type="match status" value="1"/>
</dbReference>
<dbReference type="GO" id="GO:0007165">
    <property type="term" value="P:signal transduction"/>
    <property type="evidence" value="ECO:0007669"/>
    <property type="project" value="TreeGrafter"/>
</dbReference>
<dbReference type="PROSITE" id="PS50106">
    <property type="entry name" value="PDZ"/>
    <property type="match status" value="1"/>
</dbReference>
<dbReference type="AlphaFoldDB" id="A0A2W7N757"/>
<accession>A0A2W7N757</accession>
<reference evidence="8 9" key="1">
    <citation type="submission" date="2018-06" db="EMBL/GenBank/DDBJ databases">
        <title>Genomic Encyclopedia of Archaeal and Bacterial Type Strains, Phase II (KMG-II): from individual species to whole genera.</title>
        <authorList>
            <person name="Goeker M."/>
        </authorList>
    </citation>
    <scope>NUCLEOTIDE SEQUENCE [LARGE SCALE GENOMIC DNA]</scope>
    <source>
        <strain evidence="8 9">DSM 6779</strain>
    </source>
</reference>
<keyword evidence="4 5" id="KW-0720">Serine protease</keyword>
<dbReference type="Gene3D" id="2.30.42.10">
    <property type="match status" value="1"/>
</dbReference>
<dbReference type="CDD" id="cd07560">
    <property type="entry name" value="Peptidase_S41_CPP"/>
    <property type="match status" value="1"/>
</dbReference>
<evidence type="ECO:0000256" key="3">
    <source>
        <dbReference type="ARBA" id="ARBA00022801"/>
    </source>
</evidence>
<dbReference type="CDD" id="cd06782">
    <property type="entry name" value="cpPDZ_CPP-like"/>
    <property type="match status" value="1"/>
</dbReference>
<dbReference type="NCBIfam" id="TIGR00225">
    <property type="entry name" value="prc"/>
    <property type="match status" value="1"/>
</dbReference>
<evidence type="ECO:0000313" key="8">
    <source>
        <dbReference type="EMBL" id="PZX15910.1"/>
    </source>
</evidence>
<dbReference type="InterPro" id="IPR005151">
    <property type="entry name" value="Tail-specific_protease"/>
</dbReference>
<evidence type="ECO:0000256" key="4">
    <source>
        <dbReference type="ARBA" id="ARBA00022825"/>
    </source>
</evidence>
<dbReference type="FunFam" id="2.30.42.10:FF:000063">
    <property type="entry name" value="Peptidase, S41 family"/>
    <property type="match status" value="1"/>
</dbReference>
<dbReference type="Gene3D" id="3.30.750.44">
    <property type="match status" value="1"/>
</dbReference>
<gene>
    <name evidence="8" type="ORF">LX69_02104</name>
</gene>
<dbReference type="Gene3D" id="3.90.226.10">
    <property type="entry name" value="2-enoyl-CoA Hydratase, Chain A, domain 1"/>
    <property type="match status" value="1"/>
</dbReference>
<dbReference type="GO" id="GO:0006508">
    <property type="term" value="P:proteolysis"/>
    <property type="evidence" value="ECO:0007669"/>
    <property type="project" value="UniProtKB-KW"/>
</dbReference>
<dbReference type="InterPro" id="IPR029045">
    <property type="entry name" value="ClpP/crotonase-like_dom_sf"/>
</dbReference>
<protein>
    <submittedName>
        <fullName evidence="8">Carboxyl-terminal processing protease</fullName>
    </submittedName>
</protein>
<evidence type="ECO:0000256" key="5">
    <source>
        <dbReference type="RuleBase" id="RU004404"/>
    </source>
</evidence>
<evidence type="ECO:0000259" key="7">
    <source>
        <dbReference type="PROSITE" id="PS50106"/>
    </source>
</evidence>
<sequence length="593" mass="66660">MSSQNHTSESTGVNNNTKLHIRSRFRRAGWIGMISLLLLLSAGLVAFNNDERNFTIAKNLDIFYTLFRELNSYYVDETNPEQLIKTGIDNMLESLDPYTQYIPESDMDDFKTMTTGEYGGIGALISKNGQYVVISEPYEGFPAQKNGLRAGDRILEIDGHSMVEKNTSDVSEKLKGPASTTVKVKIERPGEKKHLVFDITRQKIQINPVPYYGMVNNETGLIVLSSFTQNCADEVKQAFLDLRDNQHAKQVIIDLRGNPGGLLDEAIKMVNFFVPKGSDIVATRGKVKQWDKSYKAIAQPIDTVMPLAVLISRGSASASEIVAGALQDLDRAVIIGQRSFGKGLVQTTRPLSYNTQLKVTTAKYYIPSGRCIQAIDYSQRNEDGSVGLVPDSLIKEFKTLNGRKVFDGGGVSPDVTIEQIQTSNLTIALVLQQVFFDFATEFVLKNPKIESADRFEVTDQVYDAFKEFVASKMDFTYESKTQDLFKKLKETATREDYYNSAKQEFEHLEKVIALDVKKDMELFKSDIRELLGMEIVKRYYYQRGFHIYSLRNDKELDAAKKLFANPQGEYKGLLSGLIPSHAGDKRVKSVDLN</sequence>
<dbReference type="InterPro" id="IPR036034">
    <property type="entry name" value="PDZ_sf"/>
</dbReference>
<dbReference type="Pfam" id="PF17820">
    <property type="entry name" value="PDZ_6"/>
    <property type="match status" value="1"/>
</dbReference>
<dbReference type="GO" id="GO:0008236">
    <property type="term" value="F:serine-type peptidase activity"/>
    <property type="evidence" value="ECO:0007669"/>
    <property type="project" value="UniProtKB-KW"/>
</dbReference>
<dbReference type="PANTHER" id="PTHR32060">
    <property type="entry name" value="TAIL-SPECIFIC PROTEASE"/>
    <property type="match status" value="1"/>
</dbReference>
<dbReference type="RefSeq" id="WP_245934995.1">
    <property type="nucleotide sequence ID" value="NZ_QKZK01000015.1"/>
</dbReference>
<dbReference type="InterPro" id="IPR001478">
    <property type="entry name" value="PDZ"/>
</dbReference>
<dbReference type="GO" id="GO:0030288">
    <property type="term" value="C:outer membrane-bounded periplasmic space"/>
    <property type="evidence" value="ECO:0007669"/>
    <property type="project" value="TreeGrafter"/>
</dbReference>
<comment type="caution">
    <text evidence="8">The sequence shown here is derived from an EMBL/GenBank/DDBJ whole genome shotgun (WGS) entry which is preliminary data.</text>
</comment>
<dbReference type="Pfam" id="PF03572">
    <property type="entry name" value="Peptidase_S41"/>
    <property type="match status" value="1"/>
</dbReference>